<dbReference type="Proteomes" id="UP000183090">
    <property type="component" value="Unassembled WGS sequence"/>
</dbReference>
<dbReference type="KEGG" id="shv:AAT16_03945"/>
<gene>
    <name evidence="1" type="ORF">AAT16_03945</name>
    <name evidence="2" type="ORF">SAMN05216235_0024</name>
</gene>
<accession>A0A0F7HIS9</accession>
<name>A0A0F7HIS9_9STAP</name>
<evidence type="ECO:0000313" key="4">
    <source>
        <dbReference type="Proteomes" id="UP000183090"/>
    </source>
</evidence>
<dbReference type="EMBL" id="CP011366">
    <property type="protein sequence ID" value="AKG73439.1"/>
    <property type="molecule type" value="Genomic_DNA"/>
</dbReference>
<dbReference type="AlphaFoldDB" id="A0A0F7HIS9"/>
<proteinExistence type="predicted"/>
<dbReference type="OrthoDB" id="2389812at2"/>
<sequence length="222" mass="25575">MNDLRLLLDLSREEDNLYIETGKSCRAMFLIDGFASYGGHVDSFTDEPKVITLEAGGKNILSSITQVDVDYMLTINVITFEETHVGIHEFENKKLGNIEKVGEKLYEIPLKETSSIKNGSIAGTLSTGFYALEYDDSQDDFPLSTNRLLVFLYAEKERVYRSGILDNEEYDPFIGEINRFMEEYDVEFEQSEGTELILSTIYLMREYLNQEWEQIYELLENG</sequence>
<keyword evidence="3" id="KW-1185">Reference proteome</keyword>
<protein>
    <submittedName>
        <fullName evidence="2">Uncharacterized protein</fullName>
    </submittedName>
</protein>
<dbReference type="RefSeq" id="WP_046789629.1">
    <property type="nucleotide sequence ID" value="NZ_CP011366.1"/>
</dbReference>
<organism evidence="2 4">
    <name type="scientific">Salinicoccus halodurans</name>
    <dbReference type="NCBI Taxonomy" id="407035"/>
    <lineage>
        <taxon>Bacteria</taxon>
        <taxon>Bacillati</taxon>
        <taxon>Bacillota</taxon>
        <taxon>Bacilli</taxon>
        <taxon>Bacillales</taxon>
        <taxon>Staphylococcaceae</taxon>
        <taxon>Salinicoccus</taxon>
    </lineage>
</organism>
<reference evidence="3" key="2">
    <citation type="submission" date="2015-04" db="EMBL/GenBank/DDBJ databases">
        <title>Complete genome sequence of Salinicoccus halodurans strain H3B36, isolated from the Qaidam basin of China.</title>
        <authorList>
            <person name="Ma Y."/>
            <person name="Jiang K."/>
            <person name="Xue Y."/>
        </authorList>
    </citation>
    <scope>NUCLEOTIDE SEQUENCE [LARGE SCALE GENOMIC DNA]</scope>
    <source>
        <strain evidence="3">H3B36</strain>
    </source>
</reference>
<dbReference type="Proteomes" id="UP000034029">
    <property type="component" value="Chromosome"/>
</dbReference>
<reference evidence="2 4" key="3">
    <citation type="submission" date="2016-10" db="EMBL/GenBank/DDBJ databases">
        <authorList>
            <person name="Varghese N."/>
            <person name="Submissions S."/>
        </authorList>
    </citation>
    <scope>NUCLEOTIDE SEQUENCE [LARGE SCALE GENOMIC DNA]</scope>
    <source>
        <strain evidence="2 4">CGMCC 1.6501</strain>
    </source>
</reference>
<evidence type="ECO:0000313" key="3">
    <source>
        <dbReference type="Proteomes" id="UP000034029"/>
    </source>
</evidence>
<evidence type="ECO:0000313" key="2">
    <source>
        <dbReference type="EMBL" id="SFK50555.1"/>
    </source>
</evidence>
<reference evidence="1 3" key="1">
    <citation type="journal article" date="2015" name="Int. J. Syst. Evol. Microbiol.">
        <title>Complete genome sequence of Salinicoccus halodurans H3B36, isolated from the Qaidam Basin in China.</title>
        <authorList>
            <person name="Jiang K."/>
            <person name="Xue Y."/>
            <person name="Ma Y."/>
        </authorList>
    </citation>
    <scope>NUCLEOTIDE SEQUENCE [LARGE SCALE GENOMIC DNA]</scope>
    <source>
        <strain evidence="1 3">H3B36</strain>
    </source>
</reference>
<evidence type="ECO:0000313" key="1">
    <source>
        <dbReference type="EMBL" id="AKG73439.1"/>
    </source>
</evidence>
<dbReference type="EMBL" id="FOTB01000001">
    <property type="protein sequence ID" value="SFK50555.1"/>
    <property type="molecule type" value="Genomic_DNA"/>
</dbReference>